<feature type="compositionally biased region" description="Polar residues" evidence="1">
    <location>
        <begin position="87"/>
        <end position="97"/>
    </location>
</feature>
<keyword evidence="3" id="KW-1185">Reference proteome</keyword>
<dbReference type="AlphaFoldDB" id="A0A6A6EY73"/>
<evidence type="ECO:0000313" key="3">
    <source>
        <dbReference type="Proteomes" id="UP000799539"/>
    </source>
</evidence>
<gene>
    <name evidence="2" type="ORF">CERZMDRAFT_102693</name>
</gene>
<dbReference type="EMBL" id="ML992706">
    <property type="protein sequence ID" value="KAF2207198.1"/>
    <property type="molecule type" value="Genomic_DNA"/>
</dbReference>
<name>A0A6A6EY73_9PEZI</name>
<protein>
    <submittedName>
        <fullName evidence="2">Uncharacterized protein</fullName>
    </submittedName>
</protein>
<proteinExistence type="predicted"/>
<feature type="region of interest" description="Disordered" evidence="1">
    <location>
        <begin position="87"/>
        <end position="120"/>
    </location>
</feature>
<dbReference type="Proteomes" id="UP000799539">
    <property type="component" value="Unassembled WGS sequence"/>
</dbReference>
<accession>A0A6A6EY73</accession>
<sequence length="160" mass="17721">MSHSKSSEDEQALTFAKAVARIARVNTAIHKCMQNAGADETISILEDEMYDADTMLATAEDDLRLGNLLFQSIEHVELEDHQIRQNRTCPTPSSVAGQVSRGIAKKPRHIKGQGDGGSELTMPIDPKIMEAAHVLRCSLQERFPLTWQKLLEDGREPGNL</sequence>
<evidence type="ECO:0000313" key="2">
    <source>
        <dbReference type="EMBL" id="KAF2207198.1"/>
    </source>
</evidence>
<reference evidence="2" key="1">
    <citation type="journal article" date="2020" name="Stud. Mycol.">
        <title>101 Dothideomycetes genomes: a test case for predicting lifestyles and emergence of pathogens.</title>
        <authorList>
            <person name="Haridas S."/>
            <person name="Albert R."/>
            <person name="Binder M."/>
            <person name="Bloem J."/>
            <person name="Labutti K."/>
            <person name="Salamov A."/>
            <person name="Andreopoulos B."/>
            <person name="Baker S."/>
            <person name="Barry K."/>
            <person name="Bills G."/>
            <person name="Bluhm B."/>
            <person name="Cannon C."/>
            <person name="Castanera R."/>
            <person name="Culley D."/>
            <person name="Daum C."/>
            <person name="Ezra D."/>
            <person name="Gonzalez J."/>
            <person name="Henrissat B."/>
            <person name="Kuo A."/>
            <person name="Liang C."/>
            <person name="Lipzen A."/>
            <person name="Lutzoni F."/>
            <person name="Magnuson J."/>
            <person name="Mondo S."/>
            <person name="Nolan M."/>
            <person name="Ohm R."/>
            <person name="Pangilinan J."/>
            <person name="Park H.-J."/>
            <person name="Ramirez L."/>
            <person name="Alfaro M."/>
            <person name="Sun H."/>
            <person name="Tritt A."/>
            <person name="Yoshinaga Y."/>
            <person name="Zwiers L.-H."/>
            <person name="Turgeon B."/>
            <person name="Goodwin S."/>
            <person name="Spatafora J."/>
            <person name="Crous P."/>
            <person name="Grigoriev I."/>
        </authorList>
    </citation>
    <scope>NUCLEOTIDE SEQUENCE</scope>
    <source>
        <strain evidence="2">SCOH1-5</strain>
    </source>
</reference>
<dbReference type="OrthoDB" id="3644423at2759"/>
<organism evidence="2 3">
    <name type="scientific">Cercospora zeae-maydis SCOH1-5</name>
    <dbReference type="NCBI Taxonomy" id="717836"/>
    <lineage>
        <taxon>Eukaryota</taxon>
        <taxon>Fungi</taxon>
        <taxon>Dikarya</taxon>
        <taxon>Ascomycota</taxon>
        <taxon>Pezizomycotina</taxon>
        <taxon>Dothideomycetes</taxon>
        <taxon>Dothideomycetidae</taxon>
        <taxon>Mycosphaerellales</taxon>
        <taxon>Mycosphaerellaceae</taxon>
        <taxon>Cercospora</taxon>
    </lineage>
</organism>
<evidence type="ECO:0000256" key="1">
    <source>
        <dbReference type="SAM" id="MobiDB-lite"/>
    </source>
</evidence>